<dbReference type="GO" id="GO:0000145">
    <property type="term" value="C:exocyst"/>
    <property type="evidence" value="ECO:0007669"/>
    <property type="project" value="InterPro"/>
</dbReference>
<feature type="compositionally biased region" description="Polar residues" evidence="5">
    <location>
        <begin position="173"/>
        <end position="187"/>
    </location>
</feature>
<dbReference type="PANTHER" id="PTHR16092">
    <property type="entry name" value="SEC3/SYNTAXIN-RELATED"/>
    <property type="match status" value="1"/>
</dbReference>
<dbReference type="GO" id="GO:0005546">
    <property type="term" value="F:phosphatidylinositol-4,5-bisphosphate binding"/>
    <property type="evidence" value="ECO:0007669"/>
    <property type="project" value="TreeGrafter"/>
</dbReference>
<evidence type="ECO:0000256" key="5">
    <source>
        <dbReference type="SAM" id="MobiDB-lite"/>
    </source>
</evidence>
<evidence type="ECO:0000313" key="9">
    <source>
        <dbReference type="Proteomes" id="UP000262825"/>
    </source>
</evidence>
<dbReference type="InterPro" id="IPR019160">
    <property type="entry name" value="Sec3_CC"/>
</dbReference>
<feature type="region of interest" description="Disordered" evidence="5">
    <location>
        <begin position="1"/>
        <end position="44"/>
    </location>
</feature>
<proteinExistence type="inferred from homology"/>
<dbReference type="Pfam" id="PF09763">
    <property type="entry name" value="Sec3_CC"/>
    <property type="match status" value="1"/>
</dbReference>
<dbReference type="InterPro" id="IPR048628">
    <property type="entry name" value="Sec3_C"/>
</dbReference>
<evidence type="ECO:0000256" key="4">
    <source>
        <dbReference type="ARBA" id="ARBA00023054"/>
    </source>
</evidence>
<dbReference type="PANTHER" id="PTHR16092:SF14">
    <property type="entry name" value="EXOCYST COMPLEX COMPONENT 1 ISOFORM X1"/>
    <property type="match status" value="1"/>
</dbReference>
<evidence type="ECO:0000259" key="6">
    <source>
        <dbReference type="Pfam" id="PF09763"/>
    </source>
</evidence>
<feature type="region of interest" description="Disordered" evidence="5">
    <location>
        <begin position="215"/>
        <end position="239"/>
    </location>
</feature>
<evidence type="ECO:0000256" key="3">
    <source>
        <dbReference type="ARBA" id="ARBA00022483"/>
    </source>
</evidence>
<feature type="compositionally biased region" description="Polar residues" evidence="5">
    <location>
        <begin position="1"/>
        <end position="13"/>
    </location>
</feature>
<feature type="region of interest" description="Disordered" evidence="5">
    <location>
        <begin position="80"/>
        <end position="99"/>
    </location>
</feature>
<feature type="region of interest" description="Disordered" evidence="5">
    <location>
        <begin position="149"/>
        <end position="187"/>
    </location>
</feature>
<feature type="domain" description="Exocyst complex component Sec3 coiled-coil" evidence="6">
    <location>
        <begin position="311"/>
        <end position="439"/>
    </location>
</feature>
<dbReference type="AlphaFoldDB" id="A0A376BBH6"/>
<gene>
    <name evidence="8" type="ORF">SCODWIG_03737</name>
</gene>
<accession>A0A376BBH6</accession>
<dbReference type="Proteomes" id="UP000262825">
    <property type="component" value="Unassembled WGS sequence"/>
</dbReference>
<dbReference type="Pfam" id="PF20654">
    <property type="entry name" value="Sec3_C-term"/>
    <property type="match status" value="1"/>
</dbReference>
<comment type="similarity">
    <text evidence="1">Belongs to the SEC3 family.</text>
</comment>
<dbReference type="VEuPathDB" id="FungiDB:SCODWIG_03737"/>
<feature type="region of interest" description="Disordered" evidence="5">
    <location>
        <begin position="263"/>
        <end position="286"/>
    </location>
</feature>
<keyword evidence="4" id="KW-0175">Coiled coil</keyword>
<feature type="domain" description="Exocyst complex component Sec3 C-terminal" evidence="7">
    <location>
        <begin position="624"/>
        <end position="1019"/>
    </location>
</feature>
<dbReference type="GO" id="GO:0006893">
    <property type="term" value="P:Golgi to plasma membrane transport"/>
    <property type="evidence" value="ECO:0007669"/>
    <property type="project" value="TreeGrafter"/>
</dbReference>
<protein>
    <submittedName>
        <fullName evidence="8">Uncharacterized protein</fullName>
    </submittedName>
</protein>
<evidence type="ECO:0000313" key="8">
    <source>
        <dbReference type="EMBL" id="SSD61976.1"/>
    </source>
</evidence>
<keyword evidence="3" id="KW-0268">Exocytosis</keyword>
<keyword evidence="2" id="KW-0813">Transport</keyword>
<reference evidence="9" key="1">
    <citation type="submission" date="2018-06" db="EMBL/GenBank/DDBJ databases">
        <authorList>
            <person name="Guldener U."/>
        </authorList>
    </citation>
    <scope>NUCLEOTIDE SEQUENCE [LARGE SCALE GENOMIC DNA]</scope>
    <source>
        <strain evidence="9">UTAD17</strain>
    </source>
</reference>
<feature type="compositionally biased region" description="Polar residues" evidence="5">
    <location>
        <begin position="21"/>
        <end position="44"/>
    </location>
</feature>
<name>A0A376BBH6_9ASCO</name>
<keyword evidence="9" id="KW-1185">Reference proteome</keyword>
<sequence>MNETNSFTQSSPSYRDKDFTSRGSQDSQQPQPIHTVIETSTAPETITIDSAHSAADTDIDLNDSINDSNNAELVVEEPIQPLNVFGHGQTQANDDSKISLDETNQAISKLPSTLAKKQQNVPDNFLEDLNLALSPTSPTASSALKNIGLHSRSESHVSQSSGGEKKGEKESNVDLSSGASDIDLNNTIDDSADLSFEKGDEVRYSQNFENISPTKFHEVSTIQEEDTKYGDNNKYSGPDKNLETSAPIIEEIGSIVPVLASGGPRKPVSRKKRSRGFSVTSTTPENEKKAELQHVANILEQINWDADDTVDSLLLKLNGKMTDIEYRFNKELSAVSDTTSKLSSTKIKNACDQIDPWLSFFSMELSSFSKDIEIVESADNGLQVESANKKKLWNDLSQILNDVSIDQKTLDELSRLPISERNLGQLEKSLLKLYTALNAICGNDFSQKGITDEDSYDLSKMRALRERRAVYESVTDAFVDRSVAELSKIFGSLGKSSLQISGILSRLLTYSSITLFVKYVSDDSFETIISEWNDNIAGTYEVIINQILNNVVNNTIAPLGKDSQAITSFKDVGYLLKAWDEYKKTRNVDYLKAFKEDTCLKDIFKAISQVETLCLSYQNFIGKFFHMSSENIKIDEYIVNNPPSDRPQPLDKLAEIESDRKVAGDKYQMVSCVFQNSLAKFFNGLSNAIRKKHQILAPSLMMYVENEITKNLQKSDQEFLLSHFNRFFEKLQHDWDDYVLEQQLSMDRANLNYNSKSISPSFVGFSLFVFDLQQQSKYFIKEFDSNVQAQVTFQKLDTTYHKLGACVVSLLTKEDLSERLVDSLAPSADLNNGSSDGHTASSNSSSISMKKINKTVSLLINSHWLVETQNLLENEATTEIIATSAKQVFDSEKEKYADILVKTSMPKLYSFVQNAWTIVNTAGNANKKVDPSKWSTYSQNNLNKILDGYTSQEIHSLIDKLHKNMLQHFENQAVSTSDNVGLYKSMQQDLFTQLWSCVQGVTVSFYLRLYSLIDKHYKGTHVKFSKNDIISGFNEHKK</sequence>
<evidence type="ECO:0000259" key="7">
    <source>
        <dbReference type="Pfam" id="PF20654"/>
    </source>
</evidence>
<organism evidence="8 9">
    <name type="scientific">Saccharomycodes ludwigii</name>
    <dbReference type="NCBI Taxonomy" id="36035"/>
    <lineage>
        <taxon>Eukaryota</taxon>
        <taxon>Fungi</taxon>
        <taxon>Dikarya</taxon>
        <taxon>Ascomycota</taxon>
        <taxon>Saccharomycotina</taxon>
        <taxon>Saccharomycetes</taxon>
        <taxon>Saccharomycodales</taxon>
        <taxon>Saccharomycodaceae</taxon>
        <taxon>Saccharomycodes</taxon>
    </lineage>
</organism>
<dbReference type="GO" id="GO:0006887">
    <property type="term" value="P:exocytosis"/>
    <property type="evidence" value="ECO:0007669"/>
    <property type="project" value="UniProtKB-KW"/>
</dbReference>
<evidence type="ECO:0000256" key="2">
    <source>
        <dbReference type="ARBA" id="ARBA00022448"/>
    </source>
</evidence>
<feature type="compositionally biased region" description="Basic and acidic residues" evidence="5">
    <location>
        <begin position="163"/>
        <end position="172"/>
    </location>
</feature>
<dbReference type="EMBL" id="UFAJ01001034">
    <property type="protein sequence ID" value="SSD61976.1"/>
    <property type="molecule type" value="Genomic_DNA"/>
</dbReference>
<dbReference type="GO" id="GO:0005886">
    <property type="term" value="C:plasma membrane"/>
    <property type="evidence" value="ECO:0007669"/>
    <property type="project" value="TreeGrafter"/>
</dbReference>
<evidence type="ECO:0000256" key="1">
    <source>
        <dbReference type="ARBA" id="ARBA00006518"/>
    </source>
</evidence>